<sequence length="413" mass="45273">MSEAETFGELLARANRENIDGNPAGAIEQLNRALIQSPGNPSALNMMGLILMNGGRHGDAVAAFERAVTSDPGAPPLWLNLGTALEKAGRPKDALGALDKGLECDPYYLPALLKKGQLYEALGQSDLAVRSYRAVLQALPATGGLPPEFDQALARGRALVADDARQRRERLGAIDGLANVSGSGAKAYLDQICGLRQVYAPAPTGPHFPFLPAPEFFDRDLFPWFDRLEAGVEAIRDELLDLWREDAPGFEPYIQYDPTKPLNQWVELNKSPRWSAYSLWTSGMREEANCSRCPRTAEILAGLPLLDIPGKGPAVMFSILAPKTRIPPHTGTTNIRSVVHLPLVVPDGCGFRVGGEIRQWVEGEAWAFDDTIEHEAWNDSDRPRAILIIDVWNPYLSEADRDVVRLSAPEIRL</sequence>
<dbReference type="InterPro" id="IPR027443">
    <property type="entry name" value="IPNS-like_sf"/>
</dbReference>
<dbReference type="SMART" id="SM00028">
    <property type="entry name" value="TPR"/>
    <property type="match status" value="4"/>
</dbReference>
<accession>A0ABT0S6D5</accession>
<feature type="repeat" description="TPR" evidence="4">
    <location>
        <begin position="41"/>
        <end position="74"/>
    </location>
</feature>
<evidence type="ECO:0000256" key="1">
    <source>
        <dbReference type="ARBA" id="ARBA00007730"/>
    </source>
</evidence>
<organism evidence="6 7">
    <name type="scientific">Sphingomonas brevis</name>
    <dbReference type="NCBI Taxonomy" id="2908206"/>
    <lineage>
        <taxon>Bacteria</taxon>
        <taxon>Pseudomonadati</taxon>
        <taxon>Pseudomonadota</taxon>
        <taxon>Alphaproteobacteria</taxon>
        <taxon>Sphingomonadales</taxon>
        <taxon>Sphingomonadaceae</taxon>
        <taxon>Sphingomonas</taxon>
    </lineage>
</organism>
<reference evidence="6" key="1">
    <citation type="submission" date="2022-05" db="EMBL/GenBank/DDBJ databases">
        <authorList>
            <person name="Jo J.-H."/>
            <person name="Im W.-T."/>
        </authorList>
    </citation>
    <scope>NUCLEOTIDE SEQUENCE</scope>
    <source>
        <strain evidence="6">RB56-2</strain>
    </source>
</reference>
<keyword evidence="2" id="KW-0223">Dioxygenase</keyword>
<dbReference type="EMBL" id="JAMGBB010000001">
    <property type="protein sequence ID" value="MCL6739937.1"/>
    <property type="molecule type" value="Genomic_DNA"/>
</dbReference>
<feature type="domain" description="Aspartyl/asparaginy/proline hydroxylase" evidence="5">
    <location>
        <begin position="231"/>
        <end position="394"/>
    </location>
</feature>
<dbReference type="InterPro" id="IPR051821">
    <property type="entry name" value="Asp/Asn_beta-hydroxylase"/>
</dbReference>
<dbReference type="RefSeq" id="WP_249914399.1">
    <property type="nucleotide sequence ID" value="NZ_JAMGBB010000001.1"/>
</dbReference>
<dbReference type="SUPFAM" id="SSF48452">
    <property type="entry name" value="TPR-like"/>
    <property type="match status" value="1"/>
</dbReference>
<protein>
    <submittedName>
        <fullName evidence="6">Aspartyl/asparaginyl beta-hydroxylase domain-containing protein</fullName>
    </submittedName>
</protein>
<feature type="repeat" description="TPR" evidence="4">
    <location>
        <begin position="75"/>
        <end position="108"/>
    </location>
</feature>
<dbReference type="Gene3D" id="2.60.120.330">
    <property type="entry name" value="B-lactam Antibiotic, Isopenicillin N Synthase, Chain"/>
    <property type="match status" value="1"/>
</dbReference>
<name>A0ABT0S6D5_9SPHN</name>
<dbReference type="InterPro" id="IPR011990">
    <property type="entry name" value="TPR-like_helical_dom_sf"/>
</dbReference>
<evidence type="ECO:0000313" key="6">
    <source>
        <dbReference type="EMBL" id="MCL6739937.1"/>
    </source>
</evidence>
<keyword evidence="4" id="KW-0802">TPR repeat</keyword>
<dbReference type="Gene3D" id="1.25.40.10">
    <property type="entry name" value="Tetratricopeptide repeat domain"/>
    <property type="match status" value="1"/>
</dbReference>
<comment type="similarity">
    <text evidence="1">Belongs to the aspartyl/asparaginyl beta-hydroxylase family.</text>
</comment>
<evidence type="ECO:0000259" key="5">
    <source>
        <dbReference type="Pfam" id="PF05118"/>
    </source>
</evidence>
<keyword evidence="7" id="KW-1185">Reference proteome</keyword>
<dbReference type="InterPro" id="IPR019734">
    <property type="entry name" value="TPR_rpt"/>
</dbReference>
<comment type="caution">
    <text evidence="6">The sequence shown here is derived from an EMBL/GenBank/DDBJ whole genome shotgun (WGS) entry which is preliminary data.</text>
</comment>
<dbReference type="Proteomes" id="UP001165383">
    <property type="component" value="Unassembled WGS sequence"/>
</dbReference>
<evidence type="ECO:0000256" key="3">
    <source>
        <dbReference type="ARBA" id="ARBA00023002"/>
    </source>
</evidence>
<dbReference type="Pfam" id="PF13432">
    <property type="entry name" value="TPR_16"/>
    <property type="match status" value="1"/>
</dbReference>
<dbReference type="Pfam" id="PF05118">
    <property type="entry name" value="Asp_Arg_Hydrox"/>
    <property type="match status" value="1"/>
</dbReference>
<proteinExistence type="inferred from homology"/>
<dbReference type="PANTHER" id="PTHR46332">
    <property type="entry name" value="ASPARTATE BETA-HYDROXYLASE DOMAIN-CONTAINING PROTEIN 2"/>
    <property type="match status" value="1"/>
</dbReference>
<keyword evidence="3" id="KW-0560">Oxidoreductase</keyword>
<evidence type="ECO:0000313" key="7">
    <source>
        <dbReference type="Proteomes" id="UP001165383"/>
    </source>
</evidence>
<gene>
    <name evidence="6" type="ORF">LZ518_02135</name>
</gene>
<evidence type="ECO:0000256" key="4">
    <source>
        <dbReference type="PROSITE-ProRule" id="PRU00339"/>
    </source>
</evidence>
<dbReference type="Pfam" id="PF13174">
    <property type="entry name" value="TPR_6"/>
    <property type="match status" value="1"/>
</dbReference>
<dbReference type="PANTHER" id="PTHR46332:SF5">
    <property type="entry name" value="ASPARTATE BETA-HYDROXYLASE DOMAIN CONTAINING 2"/>
    <property type="match status" value="1"/>
</dbReference>
<evidence type="ECO:0000256" key="2">
    <source>
        <dbReference type="ARBA" id="ARBA00022964"/>
    </source>
</evidence>
<dbReference type="SUPFAM" id="SSF51197">
    <property type="entry name" value="Clavaminate synthase-like"/>
    <property type="match status" value="1"/>
</dbReference>
<dbReference type="InterPro" id="IPR007803">
    <property type="entry name" value="Asp/Arg/Pro-Hydrxlase"/>
</dbReference>
<dbReference type="PROSITE" id="PS50005">
    <property type="entry name" value="TPR"/>
    <property type="match status" value="2"/>
</dbReference>